<evidence type="ECO:0000256" key="2">
    <source>
        <dbReference type="ARBA" id="ARBA00007261"/>
    </source>
</evidence>
<evidence type="ECO:0000256" key="4">
    <source>
        <dbReference type="ARBA" id="ARBA00022723"/>
    </source>
</evidence>
<dbReference type="InterPro" id="IPR007863">
    <property type="entry name" value="Peptidase_M16_C"/>
</dbReference>
<dbReference type="GO" id="GO:0006508">
    <property type="term" value="P:proteolysis"/>
    <property type="evidence" value="ECO:0007669"/>
    <property type="project" value="UniProtKB-KW"/>
</dbReference>
<organism evidence="12 13">
    <name type="scientific">Pedobacter ginsengisoli</name>
    <dbReference type="NCBI Taxonomy" id="363852"/>
    <lineage>
        <taxon>Bacteria</taxon>
        <taxon>Pseudomonadati</taxon>
        <taxon>Bacteroidota</taxon>
        <taxon>Sphingobacteriia</taxon>
        <taxon>Sphingobacteriales</taxon>
        <taxon>Sphingobacteriaceae</taxon>
        <taxon>Pedobacter</taxon>
    </lineage>
</organism>
<proteinExistence type="inferred from homology"/>
<evidence type="ECO:0000313" key="13">
    <source>
        <dbReference type="Proteomes" id="UP000223749"/>
    </source>
</evidence>
<keyword evidence="4" id="KW-0479">Metal-binding</keyword>
<dbReference type="PANTHER" id="PTHR43690">
    <property type="entry name" value="NARDILYSIN"/>
    <property type="match status" value="1"/>
</dbReference>
<feature type="domain" description="Peptidase M16 N-terminal" evidence="10">
    <location>
        <begin position="57"/>
        <end position="107"/>
    </location>
</feature>
<feature type="domain" description="Peptidase M16 C-terminal" evidence="11">
    <location>
        <begin position="263"/>
        <end position="431"/>
    </location>
</feature>
<keyword evidence="7" id="KW-0482">Metalloprotease</keyword>
<dbReference type="Gene3D" id="3.30.830.10">
    <property type="entry name" value="Metalloenzyme, LuxS/M16 peptidase-like"/>
    <property type="match status" value="4"/>
</dbReference>
<name>A0A2D1UCN6_9SPHI</name>
<dbReference type="InterPro" id="IPR011765">
    <property type="entry name" value="Pept_M16_N"/>
</dbReference>
<dbReference type="SUPFAM" id="SSF63411">
    <property type="entry name" value="LuxS/MPP-like metallohydrolase"/>
    <property type="match status" value="4"/>
</dbReference>
<dbReference type="KEGG" id="pgs:CPT03_14685"/>
<evidence type="ECO:0000313" key="12">
    <source>
        <dbReference type="EMBL" id="ATP59264.1"/>
    </source>
</evidence>
<dbReference type="PANTHER" id="PTHR43690:SF17">
    <property type="entry name" value="PROTEIN YHJJ"/>
    <property type="match status" value="1"/>
</dbReference>
<feature type="domain" description="Peptidase M16 C-terminal" evidence="11">
    <location>
        <begin position="743"/>
        <end position="869"/>
    </location>
</feature>
<dbReference type="InterPro" id="IPR001431">
    <property type="entry name" value="Pept_M16_Zn_BS"/>
</dbReference>
<dbReference type="PROSITE" id="PS00143">
    <property type="entry name" value="INSULINASE"/>
    <property type="match status" value="1"/>
</dbReference>
<evidence type="ECO:0000256" key="5">
    <source>
        <dbReference type="ARBA" id="ARBA00022801"/>
    </source>
</evidence>
<dbReference type="AlphaFoldDB" id="A0A2D1UCN6"/>
<accession>A0A2D1UCN6</accession>
<feature type="chain" id="PRO_5013850716" evidence="9">
    <location>
        <begin position="21"/>
        <end position="977"/>
    </location>
</feature>
<keyword evidence="13" id="KW-1185">Reference proteome</keyword>
<evidence type="ECO:0000256" key="8">
    <source>
        <dbReference type="RuleBase" id="RU004447"/>
    </source>
</evidence>
<dbReference type="EMBL" id="CP024091">
    <property type="protein sequence ID" value="ATP59264.1"/>
    <property type="molecule type" value="Genomic_DNA"/>
</dbReference>
<dbReference type="OrthoDB" id="9811314at2"/>
<dbReference type="InterPro" id="IPR050626">
    <property type="entry name" value="Peptidase_M16"/>
</dbReference>
<protein>
    <submittedName>
        <fullName evidence="12">Peptidase M16</fullName>
    </submittedName>
</protein>
<gene>
    <name evidence="12" type="ORF">CPT03_14685</name>
</gene>
<evidence type="ECO:0000259" key="10">
    <source>
        <dbReference type="Pfam" id="PF00675"/>
    </source>
</evidence>
<comment type="similarity">
    <text evidence="2 8">Belongs to the peptidase M16 family.</text>
</comment>
<dbReference type="GO" id="GO:0004222">
    <property type="term" value="F:metalloendopeptidase activity"/>
    <property type="evidence" value="ECO:0007669"/>
    <property type="project" value="InterPro"/>
</dbReference>
<dbReference type="Proteomes" id="UP000223749">
    <property type="component" value="Chromosome"/>
</dbReference>
<feature type="signal peptide" evidence="9">
    <location>
        <begin position="1"/>
        <end position="20"/>
    </location>
</feature>
<dbReference type="GO" id="GO:0046872">
    <property type="term" value="F:metal ion binding"/>
    <property type="evidence" value="ECO:0007669"/>
    <property type="project" value="UniProtKB-KW"/>
</dbReference>
<dbReference type="Pfam" id="PF05193">
    <property type="entry name" value="Peptidase_M16_C"/>
    <property type="match status" value="2"/>
</dbReference>
<evidence type="ECO:0000256" key="7">
    <source>
        <dbReference type="ARBA" id="ARBA00023049"/>
    </source>
</evidence>
<reference evidence="12 13" key="1">
    <citation type="submission" date="2017-10" db="EMBL/GenBank/DDBJ databases">
        <title>Whole genome of Pedobacter ginsengisoli T01R-27 isolated from tomato rhizosphere.</title>
        <authorList>
            <person name="Weon H.-Y."/>
            <person name="Lee S.A."/>
            <person name="Sang M.K."/>
            <person name="Song J."/>
        </authorList>
    </citation>
    <scope>NUCLEOTIDE SEQUENCE [LARGE SCALE GENOMIC DNA]</scope>
    <source>
        <strain evidence="12 13">T01R-27</strain>
    </source>
</reference>
<dbReference type="Pfam" id="PF00675">
    <property type="entry name" value="Peptidase_M16"/>
    <property type="match status" value="2"/>
</dbReference>
<comment type="cofactor">
    <cofactor evidence="1">
        <name>Zn(2+)</name>
        <dbReference type="ChEBI" id="CHEBI:29105"/>
    </cofactor>
</comment>
<evidence type="ECO:0000259" key="11">
    <source>
        <dbReference type="Pfam" id="PF05193"/>
    </source>
</evidence>
<dbReference type="InterPro" id="IPR011249">
    <property type="entry name" value="Metalloenz_LuxS/M16"/>
</dbReference>
<sequence length="977" mass="110159">MKKKLLALSLFLLIGSGIMAQSGYQWKTATSDGYTYKYVTNDPTKSRFYTLKNGLTVILSQNVKEPTIEFRMAVRAGSNTDPRTATGLAHYLEHLLFKGTDKFGTMDYAKEKPLLDKIDGLYEQYNKTTDPTKRKEIYAQIDKTSGLASNYSIANEYDKMIKAIGGQSSNAHTWYEETVYNEDFPSNATDKFLALQAERFRNPVFRIFHTELEAVYEEKNRGLDNDAWKMDEKMSALLFPTHNYGQQTTIGTIEHLKNPSLVEIRKYYNKYYVPNNMAVVLAGDFNPDEMIKKVDKSFAFMQSKPVTLYNPAPEKPLTKIQTVDIYGPSAESIEISYRGYAENSKQSMLLDLISSILSNGKAGLFDINLNKQQKVLRSSASYQQMKDYGVFNMSAQPKQGQTLTEVQKLLLDQIEILKKGNFDESLIKATVANSKLGLLQAFDNNAYRVDAATNEFILNRGTKWDKSLSNPDEMAKITKSQVIAFAKQFFINNYVIAFKHKGEDKNIAKVEKPSITPVNTNAAETSEFTKELLAAPTSSISPKFLDYKKDLNFGKVGIADVITVQNKENSIFRLSYRFEMGALNNMLQPYAAQYLAFLATDKYSAEQISKEFYNIACNYSINVGNEVTTINISGLEENFDKAVSLVEHILANCKPNEQALAELKSRILKSRENNKLNKSAILGGLMNYAQYGSTNPFNSTLSNDEVKNITSDQLISTLHNINNFKHTITYYGPQTLEAFTESIGKLHKLPAEFTPEPPAKKFTYTNNTTNQVYFADYDMVQSEIRWVRNGGVFNPDLTAKINLFNSYFGGGMGSIVFQTIRESKALAYSTFAVYSSPDKKDKNYAMIAYVGSQADKMNDAVAGMNELLNVLPEANKSFEASKYNALNALETSRVTKDDIIQSYFADQKLGIDHDSRIDEYNGLKPLTFGDIKDFHTNNVANKPYNYCIVASEKKVKLEDMQKFGTVTKLTLEQIFGY</sequence>
<keyword evidence="6" id="KW-0862">Zinc</keyword>
<evidence type="ECO:0000256" key="3">
    <source>
        <dbReference type="ARBA" id="ARBA00022670"/>
    </source>
</evidence>
<dbReference type="RefSeq" id="WP_099441135.1">
    <property type="nucleotide sequence ID" value="NZ_CP024091.1"/>
</dbReference>
<feature type="domain" description="Peptidase M16 N-terminal" evidence="10">
    <location>
        <begin position="150"/>
        <end position="212"/>
    </location>
</feature>
<keyword evidence="9" id="KW-0732">Signal</keyword>
<evidence type="ECO:0000256" key="9">
    <source>
        <dbReference type="SAM" id="SignalP"/>
    </source>
</evidence>
<evidence type="ECO:0000256" key="1">
    <source>
        <dbReference type="ARBA" id="ARBA00001947"/>
    </source>
</evidence>
<keyword evidence="3" id="KW-0645">Protease</keyword>
<keyword evidence="5" id="KW-0378">Hydrolase</keyword>
<evidence type="ECO:0000256" key="6">
    <source>
        <dbReference type="ARBA" id="ARBA00022833"/>
    </source>
</evidence>